<evidence type="ECO:0000313" key="1">
    <source>
        <dbReference type="EMBL" id="KAJ3748431.1"/>
    </source>
</evidence>
<sequence>MHAQVFVNFNTGSMGSIVINHGFLVDRISRVVTMALIAAIFCARSIVKCVAGVGEGFITVVSWHESTAKHRWYNILRSCVIFASGALSSYIKINGLRVLRPAQLYASEIQPLHNRAAMSSIANSCNQDVNIILVALTLVCLDSTTYRTLLAIHENKGRSLTKGIGLQYKANNFMDTSKIAHQIYLLGMGSKHDEEERRVIYIATDK</sequence>
<organism evidence="1 2">
    <name type="scientific">Lentinula detonsa</name>
    <dbReference type="NCBI Taxonomy" id="2804962"/>
    <lineage>
        <taxon>Eukaryota</taxon>
        <taxon>Fungi</taxon>
        <taxon>Dikarya</taxon>
        <taxon>Basidiomycota</taxon>
        <taxon>Agaricomycotina</taxon>
        <taxon>Agaricomycetes</taxon>
        <taxon>Agaricomycetidae</taxon>
        <taxon>Agaricales</taxon>
        <taxon>Marasmiineae</taxon>
        <taxon>Omphalotaceae</taxon>
        <taxon>Lentinula</taxon>
    </lineage>
</organism>
<comment type="caution">
    <text evidence="1">The sequence shown here is derived from an EMBL/GenBank/DDBJ whole genome shotgun (WGS) entry which is preliminary data.</text>
</comment>
<protein>
    <submittedName>
        <fullName evidence="1">Uncharacterized protein</fullName>
    </submittedName>
</protein>
<name>A0A9W8P7A6_9AGAR</name>
<keyword evidence="2" id="KW-1185">Reference proteome</keyword>
<dbReference type="Gene3D" id="1.20.1250.20">
    <property type="entry name" value="MFS general substrate transporter like domains"/>
    <property type="match status" value="1"/>
</dbReference>
<gene>
    <name evidence="1" type="ORF">DFH05DRAFT_1456477</name>
</gene>
<dbReference type="AlphaFoldDB" id="A0A9W8P7A6"/>
<accession>A0A9W8P7A6</accession>
<reference evidence="1 2" key="1">
    <citation type="journal article" date="2023" name="Proc. Natl. Acad. Sci. U.S.A.">
        <title>A global phylogenomic analysis of the shiitake genus Lentinula.</title>
        <authorList>
            <person name="Sierra-Patev S."/>
            <person name="Min B."/>
            <person name="Naranjo-Ortiz M."/>
            <person name="Looney B."/>
            <person name="Konkel Z."/>
            <person name="Slot J.C."/>
            <person name="Sakamoto Y."/>
            <person name="Steenwyk J.L."/>
            <person name="Rokas A."/>
            <person name="Carro J."/>
            <person name="Camarero S."/>
            <person name="Ferreira P."/>
            <person name="Molpeceres G."/>
            <person name="Ruiz-Duenas F.J."/>
            <person name="Serrano A."/>
            <person name="Henrissat B."/>
            <person name="Drula E."/>
            <person name="Hughes K.W."/>
            <person name="Mata J.L."/>
            <person name="Ishikawa N.K."/>
            <person name="Vargas-Isla R."/>
            <person name="Ushijima S."/>
            <person name="Smith C.A."/>
            <person name="Donoghue J."/>
            <person name="Ahrendt S."/>
            <person name="Andreopoulos W."/>
            <person name="He G."/>
            <person name="LaButti K."/>
            <person name="Lipzen A."/>
            <person name="Ng V."/>
            <person name="Riley R."/>
            <person name="Sandor L."/>
            <person name="Barry K."/>
            <person name="Martinez A.T."/>
            <person name="Xiao Y."/>
            <person name="Gibbons J.G."/>
            <person name="Terashima K."/>
            <person name="Grigoriev I.V."/>
            <person name="Hibbett D."/>
        </authorList>
    </citation>
    <scope>NUCLEOTIDE SEQUENCE [LARGE SCALE GENOMIC DNA]</scope>
    <source>
        <strain evidence="1 2">TFB7810</strain>
    </source>
</reference>
<evidence type="ECO:0000313" key="2">
    <source>
        <dbReference type="Proteomes" id="UP001142393"/>
    </source>
</evidence>
<dbReference type="Proteomes" id="UP001142393">
    <property type="component" value="Unassembled WGS sequence"/>
</dbReference>
<proteinExistence type="predicted"/>
<dbReference type="EMBL" id="JANVFU010000002">
    <property type="protein sequence ID" value="KAJ3748431.1"/>
    <property type="molecule type" value="Genomic_DNA"/>
</dbReference>
<dbReference type="InterPro" id="IPR036259">
    <property type="entry name" value="MFS_trans_sf"/>
</dbReference>